<dbReference type="InterPro" id="IPR001437">
    <property type="entry name" value="Tscrpt_elong_fac_GreA/B_C"/>
</dbReference>
<evidence type="ECO:0000256" key="1">
    <source>
        <dbReference type="SAM" id="Coils"/>
    </source>
</evidence>
<dbReference type="Gene3D" id="3.10.50.30">
    <property type="entry name" value="Transcription elongation factor, GreA/GreB, C-terminal domain"/>
    <property type="match status" value="1"/>
</dbReference>
<dbReference type="InterPro" id="IPR023459">
    <property type="entry name" value="Tscrpt_elong_fac_GreA/B_fam"/>
</dbReference>
<gene>
    <name evidence="3" type="ORF">ACFFRI_12880</name>
</gene>
<dbReference type="PIRSF" id="PIRSF006092">
    <property type="entry name" value="GreA_GreB"/>
    <property type="match status" value="1"/>
</dbReference>
<dbReference type="GO" id="GO:0003746">
    <property type="term" value="F:translation elongation factor activity"/>
    <property type="evidence" value="ECO:0007669"/>
    <property type="project" value="UniProtKB-KW"/>
</dbReference>
<keyword evidence="3" id="KW-0648">Protein biosynthesis</keyword>
<reference evidence="3 4" key="1">
    <citation type="submission" date="2024-09" db="EMBL/GenBank/DDBJ databases">
        <authorList>
            <person name="Sun Q."/>
            <person name="Mori K."/>
        </authorList>
    </citation>
    <scope>NUCLEOTIDE SEQUENCE [LARGE SCALE GENOMIC DNA]</scope>
    <source>
        <strain evidence="3 4">JCM 9626</strain>
    </source>
</reference>
<dbReference type="EMBL" id="JBHMDG010000015">
    <property type="protein sequence ID" value="MFB9313942.1"/>
    <property type="molecule type" value="Genomic_DNA"/>
</dbReference>
<protein>
    <submittedName>
        <fullName evidence="3">GreA/GreB family elongation factor</fullName>
    </submittedName>
</protein>
<feature type="coiled-coil region" evidence="1">
    <location>
        <begin position="3"/>
        <end position="72"/>
    </location>
</feature>
<organism evidence="3 4">
    <name type="scientific">Nocardioides plantarum</name>
    <dbReference type="NCBI Taxonomy" id="29299"/>
    <lineage>
        <taxon>Bacteria</taxon>
        <taxon>Bacillati</taxon>
        <taxon>Actinomycetota</taxon>
        <taxon>Actinomycetes</taxon>
        <taxon>Propionibacteriales</taxon>
        <taxon>Nocardioidaceae</taxon>
        <taxon>Nocardioides</taxon>
    </lineage>
</organism>
<comment type="caution">
    <text evidence="3">The sequence shown here is derived from an EMBL/GenBank/DDBJ whole genome shotgun (WGS) entry which is preliminary data.</text>
</comment>
<dbReference type="Proteomes" id="UP001589750">
    <property type="component" value="Unassembled WGS sequence"/>
</dbReference>
<dbReference type="Pfam" id="PF01272">
    <property type="entry name" value="GreA_GreB"/>
    <property type="match status" value="1"/>
</dbReference>
<keyword evidence="1" id="KW-0175">Coiled coil</keyword>
<dbReference type="RefSeq" id="WP_140007426.1">
    <property type="nucleotide sequence ID" value="NZ_JBHMDG010000015.1"/>
</dbReference>
<accession>A0ABV5KB36</accession>
<evidence type="ECO:0000313" key="4">
    <source>
        <dbReference type="Proteomes" id="UP001589750"/>
    </source>
</evidence>
<dbReference type="InterPro" id="IPR036953">
    <property type="entry name" value="GreA/GreB_C_sf"/>
</dbReference>
<sequence length="148" mass="15392">MTLTSHASRIAVLEDRLTALRAERDQAQAETRGEAVGDVVDRATNVEASIRQSLLEERIAALELEIAAAHHEEHVDGVVSIGDSVTVDFGDGPESFSIGSVEQAVAGVETITPTSALGRAILGASVGSSVTYSPRKGVSLEVKIVATA</sequence>
<evidence type="ECO:0000313" key="3">
    <source>
        <dbReference type="EMBL" id="MFB9313942.1"/>
    </source>
</evidence>
<dbReference type="SUPFAM" id="SSF54534">
    <property type="entry name" value="FKBP-like"/>
    <property type="match status" value="1"/>
</dbReference>
<proteinExistence type="predicted"/>
<name>A0ABV5KB36_9ACTN</name>
<keyword evidence="3" id="KW-0251">Elongation factor</keyword>
<feature type="domain" description="Transcription elongation factor GreA/GreB C-terminal" evidence="2">
    <location>
        <begin position="76"/>
        <end position="146"/>
    </location>
</feature>
<keyword evidence="4" id="KW-1185">Reference proteome</keyword>
<evidence type="ECO:0000259" key="2">
    <source>
        <dbReference type="Pfam" id="PF01272"/>
    </source>
</evidence>